<dbReference type="AlphaFoldDB" id="A0A8T1SFS0"/>
<organism evidence="2 3">
    <name type="scientific">Chelydra serpentina</name>
    <name type="common">Snapping turtle</name>
    <name type="synonym">Testudo serpentina</name>
    <dbReference type="NCBI Taxonomy" id="8475"/>
    <lineage>
        <taxon>Eukaryota</taxon>
        <taxon>Metazoa</taxon>
        <taxon>Chordata</taxon>
        <taxon>Craniata</taxon>
        <taxon>Vertebrata</taxon>
        <taxon>Euteleostomi</taxon>
        <taxon>Archelosauria</taxon>
        <taxon>Testudinata</taxon>
        <taxon>Testudines</taxon>
        <taxon>Cryptodira</taxon>
        <taxon>Durocryptodira</taxon>
        <taxon>Americhelydia</taxon>
        <taxon>Chelydroidea</taxon>
        <taxon>Chelydridae</taxon>
        <taxon>Chelydra</taxon>
    </lineage>
</organism>
<evidence type="ECO:0000256" key="1">
    <source>
        <dbReference type="SAM" id="MobiDB-lite"/>
    </source>
</evidence>
<feature type="non-terminal residue" evidence="2">
    <location>
        <position position="71"/>
    </location>
</feature>
<dbReference type="GO" id="GO:0008270">
    <property type="term" value="F:zinc ion binding"/>
    <property type="evidence" value="ECO:0007669"/>
    <property type="project" value="InterPro"/>
</dbReference>
<dbReference type="Proteomes" id="UP000765507">
    <property type="component" value="Unassembled WGS sequence"/>
</dbReference>
<feature type="region of interest" description="Disordered" evidence="1">
    <location>
        <begin position="25"/>
        <end position="71"/>
    </location>
</feature>
<feature type="compositionally biased region" description="Basic and acidic residues" evidence="1">
    <location>
        <begin position="62"/>
        <end position="71"/>
    </location>
</feature>
<gene>
    <name evidence="2" type="ORF">G0U57_009595</name>
</gene>
<dbReference type="InterPro" id="IPR036875">
    <property type="entry name" value="Znf_CCHC_sf"/>
</dbReference>
<evidence type="ECO:0000313" key="2">
    <source>
        <dbReference type="EMBL" id="KAG6927537.1"/>
    </source>
</evidence>
<feature type="compositionally biased region" description="Basic and acidic residues" evidence="1">
    <location>
        <begin position="36"/>
        <end position="54"/>
    </location>
</feature>
<reference evidence="2 3" key="1">
    <citation type="journal article" date="2020" name="G3 (Bethesda)">
        <title>Draft Genome of the Common Snapping Turtle, Chelydra serpentina, a Model for Phenotypic Plasticity in Reptiles.</title>
        <authorList>
            <person name="Das D."/>
            <person name="Singh S.K."/>
            <person name="Bierstedt J."/>
            <person name="Erickson A."/>
            <person name="Galli G.L.J."/>
            <person name="Crossley D.A. 2nd"/>
            <person name="Rhen T."/>
        </authorList>
    </citation>
    <scope>NUCLEOTIDE SEQUENCE [LARGE SCALE GENOMIC DNA]</scope>
    <source>
        <strain evidence="2">KW</strain>
    </source>
</reference>
<comment type="caution">
    <text evidence="2">The sequence shown here is derived from an EMBL/GenBank/DDBJ whole genome shotgun (WGS) entry which is preliminary data.</text>
</comment>
<dbReference type="SUPFAM" id="SSF57756">
    <property type="entry name" value="Retrovirus zinc finger-like domains"/>
    <property type="match status" value="1"/>
</dbReference>
<dbReference type="GO" id="GO:0003676">
    <property type="term" value="F:nucleic acid binding"/>
    <property type="evidence" value="ECO:0007669"/>
    <property type="project" value="InterPro"/>
</dbReference>
<protein>
    <submittedName>
        <fullName evidence="2">Uncharacterized protein</fullName>
    </submittedName>
</protein>
<proteinExistence type="predicted"/>
<sequence length="71" mass="8487">ASQRSKKKSLEELVSVATRVYHTRQKYPRTKQLGHWKRECPNRRTGREPRRPDRPQQQMAVERTEAVNSKE</sequence>
<accession>A0A8T1SFS0</accession>
<keyword evidence="3" id="KW-1185">Reference proteome</keyword>
<dbReference type="EMBL" id="JAHGAV010000249">
    <property type="protein sequence ID" value="KAG6927537.1"/>
    <property type="molecule type" value="Genomic_DNA"/>
</dbReference>
<evidence type="ECO:0000313" key="3">
    <source>
        <dbReference type="Proteomes" id="UP000765507"/>
    </source>
</evidence>
<name>A0A8T1SFS0_CHESE</name>
<feature type="compositionally biased region" description="Basic residues" evidence="1">
    <location>
        <begin position="25"/>
        <end position="35"/>
    </location>
</feature>